<dbReference type="Proteomes" id="UP000499080">
    <property type="component" value="Unassembled WGS sequence"/>
</dbReference>
<accession>A0A4Y2KGA0</accession>
<proteinExistence type="predicted"/>
<evidence type="ECO:0008006" key="3">
    <source>
        <dbReference type="Google" id="ProtNLM"/>
    </source>
</evidence>
<dbReference type="PANTHER" id="PTHR47326:SF1">
    <property type="entry name" value="HTH PSQ-TYPE DOMAIN-CONTAINING PROTEIN"/>
    <property type="match status" value="1"/>
</dbReference>
<evidence type="ECO:0000313" key="2">
    <source>
        <dbReference type="Proteomes" id="UP000499080"/>
    </source>
</evidence>
<evidence type="ECO:0000313" key="1">
    <source>
        <dbReference type="EMBL" id="GBN00786.1"/>
    </source>
</evidence>
<dbReference type="EMBL" id="BGPR01004550">
    <property type="protein sequence ID" value="GBN00786.1"/>
    <property type="molecule type" value="Genomic_DNA"/>
</dbReference>
<dbReference type="AlphaFoldDB" id="A0A4Y2KGA0"/>
<name>A0A4Y2KGA0_ARAVE</name>
<dbReference type="Gene3D" id="3.30.420.10">
    <property type="entry name" value="Ribonuclease H-like superfamily/Ribonuclease H"/>
    <property type="match status" value="1"/>
</dbReference>
<sequence length="241" mass="26911">MTAFRLKKIIEKFEESGSFDVKRGRGRKATASTSVEDVAAALQEASSSALRTCNARGISRTLDMPVSTTDEAHCHFQGFVNTQNSRIWARDNPFCATIATSFSKGHCVARGYGSIYRWPFLFRGDWSYVSCTVNVTRYESLLRNHLIPALQQRRCVDCIIFMQDGAPWRISTPVKQLLNLHFGNDRTISHHFPTAWLSQSHGRNHCICILEMTELSVAISQQPGRHDHMAGTIASSGCGVT</sequence>
<reference evidence="1 2" key="1">
    <citation type="journal article" date="2019" name="Sci. Rep.">
        <title>Orb-weaving spider Araneus ventricosus genome elucidates the spidroin gene catalogue.</title>
        <authorList>
            <person name="Kono N."/>
            <person name="Nakamura H."/>
            <person name="Ohtoshi R."/>
            <person name="Moran D.A.P."/>
            <person name="Shinohara A."/>
            <person name="Yoshida Y."/>
            <person name="Fujiwara M."/>
            <person name="Mori M."/>
            <person name="Tomita M."/>
            <person name="Arakawa K."/>
        </authorList>
    </citation>
    <scope>NUCLEOTIDE SEQUENCE [LARGE SCALE GENOMIC DNA]</scope>
</reference>
<protein>
    <recommendedName>
        <fullName evidence="3">DUF4817 domain-containing protein</fullName>
    </recommendedName>
</protein>
<organism evidence="1 2">
    <name type="scientific">Araneus ventricosus</name>
    <name type="common">Orbweaver spider</name>
    <name type="synonym">Epeira ventricosa</name>
    <dbReference type="NCBI Taxonomy" id="182803"/>
    <lineage>
        <taxon>Eukaryota</taxon>
        <taxon>Metazoa</taxon>
        <taxon>Ecdysozoa</taxon>
        <taxon>Arthropoda</taxon>
        <taxon>Chelicerata</taxon>
        <taxon>Arachnida</taxon>
        <taxon>Araneae</taxon>
        <taxon>Araneomorphae</taxon>
        <taxon>Entelegynae</taxon>
        <taxon>Araneoidea</taxon>
        <taxon>Araneidae</taxon>
        <taxon>Araneus</taxon>
    </lineage>
</organism>
<keyword evidence="2" id="KW-1185">Reference proteome</keyword>
<comment type="caution">
    <text evidence="1">The sequence shown here is derived from an EMBL/GenBank/DDBJ whole genome shotgun (WGS) entry which is preliminary data.</text>
</comment>
<dbReference type="GO" id="GO:0003676">
    <property type="term" value="F:nucleic acid binding"/>
    <property type="evidence" value="ECO:0007669"/>
    <property type="project" value="InterPro"/>
</dbReference>
<dbReference type="InterPro" id="IPR036397">
    <property type="entry name" value="RNaseH_sf"/>
</dbReference>
<gene>
    <name evidence="1" type="ORF">AVEN_34296_1</name>
</gene>
<dbReference type="PANTHER" id="PTHR47326">
    <property type="entry name" value="TRANSPOSABLE ELEMENT TC3 TRANSPOSASE-LIKE PROTEIN"/>
    <property type="match status" value="1"/>
</dbReference>